<dbReference type="SUPFAM" id="SSF53383">
    <property type="entry name" value="PLP-dependent transferases"/>
    <property type="match status" value="1"/>
</dbReference>
<comment type="caution">
    <text evidence="4">The sequence shown here is derived from an EMBL/GenBank/DDBJ whole genome shotgun (WGS) entry which is preliminary data.</text>
</comment>
<accession>A0ABU3Q679</accession>
<dbReference type="Gene3D" id="3.90.1150.10">
    <property type="entry name" value="Aspartate Aminotransferase, domain 1"/>
    <property type="match status" value="1"/>
</dbReference>
<feature type="compositionally biased region" description="Basic and acidic residues" evidence="3">
    <location>
        <begin position="1"/>
        <end position="16"/>
    </location>
</feature>
<dbReference type="InterPro" id="IPR015422">
    <property type="entry name" value="PyrdxlP-dep_Trfase_small"/>
</dbReference>
<evidence type="ECO:0000313" key="4">
    <source>
        <dbReference type="EMBL" id="MDT9598910.1"/>
    </source>
</evidence>
<dbReference type="EC" id="2.6.1.-" evidence="4"/>
<evidence type="ECO:0000256" key="1">
    <source>
        <dbReference type="ARBA" id="ARBA00037999"/>
    </source>
</evidence>
<protein>
    <submittedName>
        <fullName evidence="4">DegT/DnrJ/EryC1/StrS family aminotransferase</fullName>
        <ecNumber evidence="4">2.6.1.-</ecNumber>
    </submittedName>
</protein>
<name>A0ABU3Q679_9SPHN</name>
<keyword evidence="5" id="KW-1185">Reference proteome</keyword>
<keyword evidence="2" id="KW-0663">Pyridoxal phosphate</keyword>
<evidence type="ECO:0000313" key="5">
    <source>
        <dbReference type="Proteomes" id="UP001259572"/>
    </source>
</evidence>
<dbReference type="PANTHER" id="PTHR30244:SF34">
    <property type="entry name" value="DTDP-4-AMINO-4,6-DIDEOXYGALACTOSE TRANSAMINASE"/>
    <property type="match status" value="1"/>
</dbReference>
<dbReference type="InterPro" id="IPR015424">
    <property type="entry name" value="PyrdxlP-dep_Trfase"/>
</dbReference>
<dbReference type="PANTHER" id="PTHR30244">
    <property type="entry name" value="TRANSAMINASE"/>
    <property type="match status" value="1"/>
</dbReference>
<dbReference type="Gene3D" id="3.40.640.10">
    <property type="entry name" value="Type I PLP-dependent aspartate aminotransferase-like (Major domain)"/>
    <property type="match status" value="1"/>
</dbReference>
<dbReference type="PIRSF" id="PIRSF000390">
    <property type="entry name" value="PLP_StrS"/>
    <property type="match status" value="1"/>
</dbReference>
<dbReference type="RefSeq" id="WP_315725369.1">
    <property type="nucleotide sequence ID" value="NZ_JAVUPU010000003.1"/>
</dbReference>
<reference evidence="4 5" key="1">
    <citation type="submission" date="2023-05" db="EMBL/GenBank/DDBJ databases">
        <authorList>
            <person name="Guo Y."/>
        </authorList>
    </citation>
    <scope>NUCLEOTIDE SEQUENCE [LARGE SCALE GENOMIC DNA]</scope>
    <source>
        <strain evidence="4 5">GR2756</strain>
    </source>
</reference>
<dbReference type="Proteomes" id="UP001259572">
    <property type="component" value="Unassembled WGS sequence"/>
</dbReference>
<dbReference type="GO" id="GO:0008483">
    <property type="term" value="F:transaminase activity"/>
    <property type="evidence" value="ECO:0007669"/>
    <property type="project" value="UniProtKB-KW"/>
</dbReference>
<dbReference type="InterPro" id="IPR000653">
    <property type="entry name" value="DegT/StrS_aminotransferase"/>
</dbReference>
<keyword evidence="4" id="KW-0808">Transferase</keyword>
<keyword evidence="4" id="KW-0032">Aminotransferase</keyword>
<proteinExistence type="inferred from homology"/>
<sequence>MAQDPLAEHTLADPKPGESAQAHNLAPTAAEAWPFYDEDEIAATVAVLRSGKVNQWTGDRVWAFQQAYADHVGTGQAIAVANGSVALELALHGFGIGPGDEVIVTPRTFVASVFCVMLAGATPVFADVDRDSGNVTAATIEAAITPRTKAAIPVHLGGWPADMPAIMALAERRGFKVIEDCAQAHGAEIGGRPAGSFGDAAAFSFCQDKIISTGGEGGLVLFRDAEAHDRAWSFKDHGKNRRRMMTPAAGPGFRWVHDAVGTNMRMTEIAAAIGLIQLGKLQRWRALRTRNAGIWAEALAPIPGLRTPRPGPGLTGAFYKYYAYIDPARADGADNEELRNAILAEAAAKGLRIFSGSCSEVYREAALSHLQVPTLPAARALGQASLMFEVHPTLDPDRLRDRAAAAADIIERILA</sequence>
<evidence type="ECO:0000256" key="3">
    <source>
        <dbReference type="SAM" id="MobiDB-lite"/>
    </source>
</evidence>
<comment type="similarity">
    <text evidence="1 2">Belongs to the DegT/DnrJ/EryC1 family.</text>
</comment>
<organism evidence="4 5">
    <name type="scientific">Sphingosinicella rhizophila</name>
    <dbReference type="NCBI Taxonomy" id="3050082"/>
    <lineage>
        <taxon>Bacteria</taxon>
        <taxon>Pseudomonadati</taxon>
        <taxon>Pseudomonadota</taxon>
        <taxon>Alphaproteobacteria</taxon>
        <taxon>Sphingomonadales</taxon>
        <taxon>Sphingosinicellaceae</taxon>
        <taxon>Sphingosinicella</taxon>
    </lineage>
</organism>
<gene>
    <name evidence="4" type="ORF">RQX22_08110</name>
</gene>
<dbReference type="CDD" id="cd00616">
    <property type="entry name" value="AHBA_syn"/>
    <property type="match status" value="1"/>
</dbReference>
<evidence type="ECO:0000256" key="2">
    <source>
        <dbReference type="RuleBase" id="RU004508"/>
    </source>
</evidence>
<feature type="region of interest" description="Disordered" evidence="3">
    <location>
        <begin position="1"/>
        <end position="24"/>
    </location>
</feature>
<dbReference type="Pfam" id="PF01041">
    <property type="entry name" value="DegT_DnrJ_EryC1"/>
    <property type="match status" value="1"/>
</dbReference>
<dbReference type="InterPro" id="IPR015421">
    <property type="entry name" value="PyrdxlP-dep_Trfase_major"/>
</dbReference>
<dbReference type="EMBL" id="JAVUPU010000003">
    <property type="protein sequence ID" value="MDT9598910.1"/>
    <property type="molecule type" value="Genomic_DNA"/>
</dbReference>